<feature type="transmembrane region" description="Helical" evidence="1">
    <location>
        <begin position="150"/>
        <end position="167"/>
    </location>
</feature>
<reference evidence="2 3" key="1">
    <citation type="submission" date="2023-10" db="EMBL/GenBank/DDBJ databases">
        <title>Rubellicoccus peritrichatus gen. nov., sp. nov., isolated from an algae of coral reef tank.</title>
        <authorList>
            <person name="Luo J."/>
        </authorList>
    </citation>
    <scope>NUCLEOTIDE SEQUENCE [LARGE SCALE GENOMIC DNA]</scope>
    <source>
        <strain evidence="2 3">CR14</strain>
    </source>
</reference>
<evidence type="ECO:0000313" key="3">
    <source>
        <dbReference type="Proteomes" id="UP001304300"/>
    </source>
</evidence>
<name>A0AAQ3LE47_9BACT</name>
<feature type="transmembrane region" description="Helical" evidence="1">
    <location>
        <begin position="40"/>
        <end position="61"/>
    </location>
</feature>
<keyword evidence="1" id="KW-0472">Membrane</keyword>
<sequence length="194" mass="22333">MNYEELKIIWDSQKEETVYMIDNDALLKSVKHKNASVSRLVICFEITAIIVAFSTAIILSIDAWRENGGLDEYIVAAICLAVGIYACFQRKRRKSSEPDFDQSMFGLIEKTLSQIDYHVKSLRTFLWCFHLPIALVAGIGLTVYSNTRTPLIWIGVMLICAFSYWSTQRDIRKKFLPEKRNLEALRDKLLNVES</sequence>
<evidence type="ECO:0000313" key="2">
    <source>
        <dbReference type="EMBL" id="WOO42819.1"/>
    </source>
</evidence>
<feature type="transmembrane region" description="Helical" evidence="1">
    <location>
        <begin position="73"/>
        <end position="88"/>
    </location>
</feature>
<dbReference type="RefSeq" id="WP_317835349.1">
    <property type="nucleotide sequence ID" value="NZ_CP136920.1"/>
</dbReference>
<dbReference type="EMBL" id="CP136920">
    <property type="protein sequence ID" value="WOO42819.1"/>
    <property type="molecule type" value="Genomic_DNA"/>
</dbReference>
<organism evidence="2 3">
    <name type="scientific">Rubellicoccus peritrichatus</name>
    <dbReference type="NCBI Taxonomy" id="3080537"/>
    <lineage>
        <taxon>Bacteria</taxon>
        <taxon>Pseudomonadati</taxon>
        <taxon>Verrucomicrobiota</taxon>
        <taxon>Opitutia</taxon>
        <taxon>Puniceicoccales</taxon>
        <taxon>Cerasicoccaceae</taxon>
        <taxon>Rubellicoccus</taxon>
    </lineage>
</organism>
<proteinExistence type="predicted"/>
<gene>
    <name evidence="2" type="ORF">RZN69_06920</name>
</gene>
<feature type="transmembrane region" description="Helical" evidence="1">
    <location>
        <begin position="124"/>
        <end position="144"/>
    </location>
</feature>
<dbReference type="KEGG" id="puo:RZN69_06920"/>
<keyword evidence="3" id="KW-1185">Reference proteome</keyword>
<dbReference type="AlphaFoldDB" id="A0AAQ3LE47"/>
<protein>
    <submittedName>
        <fullName evidence="2">Uncharacterized protein</fullName>
    </submittedName>
</protein>
<dbReference type="Proteomes" id="UP001304300">
    <property type="component" value="Chromosome"/>
</dbReference>
<keyword evidence="1" id="KW-0812">Transmembrane</keyword>
<accession>A0AAQ3LE47</accession>
<evidence type="ECO:0000256" key="1">
    <source>
        <dbReference type="SAM" id="Phobius"/>
    </source>
</evidence>
<keyword evidence="1" id="KW-1133">Transmembrane helix</keyword>